<dbReference type="GeneID" id="105272726"/>
<gene>
    <name evidence="4" type="primary">LOC105272726</name>
</gene>
<comment type="similarity">
    <text evidence="1">Belongs to the RNase H family.</text>
</comment>
<name>A0A9R1UAI3_9HYME</name>
<dbReference type="RefSeq" id="XP_011313253.1">
    <property type="nucleotide sequence ID" value="XM_011314951.1"/>
</dbReference>
<dbReference type="Proteomes" id="UP000694866">
    <property type="component" value="Unplaced"/>
</dbReference>
<dbReference type="AlphaFoldDB" id="A0A9R1UAI3"/>
<accession>A0A9R1UAI3</accession>
<dbReference type="GO" id="GO:0003676">
    <property type="term" value="F:nucleic acid binding"/>
    <property type="evidence" value="ECO:0007669"/>
    <property type="project" value="InterPro"/>
</dbReference>
<dbReference type="GO" id="GO:0004523">
    <property type="term" value="F:RNA-DNA hybrid ribonuclease activity"/>
    <property type="evidence" value="ECO:0007669"/>
    <property type="project" value="InterPro"/>
</dbReference>
<evidence type="ECO:0000256" key="1">
    <source>
        <dbReference type="ARBA" id="ARBA00005300"/>
    </source>
</evidence>
<proteinExistence type="inferred from homology"/>
<sequence>MEKIQELAYQHLQQAKLHSKQLYGRDARPLELKIGQFAYVQKEPKLGKLDQAYTGPYEIVDITEKGNGMEGRIPVYVDGSYSFNGDVRAKAGIGIWFGEKHPLNTYKTLDGTRATNIIAETAAAVEACKICLTHDIQRITILTDSKYLTSSMTQHLPKWKANGWLTSKGKPVVNQQLLQQLDQLMQQLDVQLTYIPGHKGIHGNERADELAKLGSELHQ</sequence>
<dbReference type="InterPro" id="IPR012337">
    <property type="entry name" value="RNaseH-like_sf"/>
</dbReference>
<evidence type="ECO:0000313" key="3">
    <source>
        <dbReference type="Proteomes" id="UP000694866"/>
    </source>
</evidence>
<protein>
    <submittedName>
        <fullName evidence="4">Ribonuclease H1-like</fullName>
    </submittedName>
</protein>
<keyword evidence="3" id="KW-1185">Reference proteome</keyword>
<dbReference type="PANTHER" id="PTHR10642">
    <property type="entry name" value="RIBONUCLEASE H1"/>
    <property type="match status" value="1"/>
</dbReference>
<dbReference type="InterPro" id="IPR002156">
    <property type="entry name" value="RNaseH_domain"/>
</dbReference>
<dbReference type="PROSITE" id="PS50879">
    <property type="entry name" value="RNASE_H_1"/>
    <property type="match status" value="1"/>
</dbReference>
<dbReference type="KEGG" id="fas:105272726"/>
<dbReference type="InterPro" id="IPR036397">
    <property type="entry name" value="RNaseH_sf"/>
</dbReference>
<dbReference type="InterPro" id="IPR050092">
    <property type="entry name" value="RNase_H"/>
</dbReference>
<organism evidence="3 4">
    <name type="scientific">Fopius arisanus</name>
    <dbReference type="NCBI Taxonomy" id="64838"/>
    <lineage>
        <taxon>Eukaryota</taxon>
        <taxon>Metazoa</taxon>
        <taxon>Ecdysozoa</taxon>
        <taxon>Arthropoda</taxon>
        <taxon>Hexapoda</taxon>
        <taxon>Insecta</taxon>
        <taxon>Pterygota</taxon>
        <taxon>Neoptera</taxon>
        <taxon>Endopterygota</taxon>
        <taxon>Hymenoptera</taxon>
        <taxon>Apocrita</taxon>
        <taxon>Ichneumonoidea</taxon>
        <taxon>Braconidae</taxon>
        <taxon>Opiinae</taxon>
        <taxon>Fopius</taxon>
    </lineage>
</organism>
<dbReference type="OrthoDB" id="441971at2759"/>
<dbReference type="Pfam" id="PF00075">
    <property type="entry name" value="RNase_H"/>
    <property type="match status" value="1"/>
</dbReference>
<reference evidence="4" key="1">
    <citation type="submission" date="2025-08" db="UniProtKB">
        <authorList>
            <consortium name="RefSeq"/>
        </authorList>
    </citation>
    <scope>IDENTIFICATION</scope>
    <source>
        <strain evidence="4">USDA-PBARC FA_bdor</strain>
        <tissue evidence="4">Whole organism</tissue>
    </source>
</reference>
<dbReference type="PANTHER" id="PTHR10642:SF31">
    <property type="entry name" value="RIBONUCLEASE H1"/>
    <property type="match status" value="1"/>
</dbReference>
<evidence type="ECO:0000259" key="2">
    <source>
        <dbReference type="PROSITE" id="PS50879"/>
    </source>
</evidence>
<dbReference type="CDD" id="cd09280">
    <property type="entry name" value="RNase_HI_eukaryote_like"/>
    <property type="match status" value="1"/>
</dbReference>
<dbReference type="GO" id="GO:0043137">
    <property type="term" value="P:DNA replication, removal of RNA primer"/>
    <property type="evidence" value="ECO:0007669"/>
    <property type="project" value="TreeGrafter"/>
</dbReference>
<evidence type="ECO:0000313" key="4">
    <source>
        <dbReference type="RefSeq" id="XP_011313253.1"/>
    </source>
</evidence>
<dbReference type="SUPFAM" id="SSF53098">
    <property type="entry name" value="Ribonuclease H-like"/>
    <property type="match status" value="1"/>
</dbReference>
<dbReference type="Gene3D" id="3.30.420.10">
    <property type="entry name" value="Ribonuclease H-like superfamily/Ribonuclease H"/>
    <property type="match status" value="1"/>
</dbReference>
<feature type="domain" description="RNase H type-1" evidence="2">
    <location>
        <begin position="69"/>
        <end position="216"/>
    </location>
</feature>